<reference evidence="2" key="1">
    <citation type="submission" date="2021-05" db="EMBL/GenBank/DDBJ databases">
        <authorList>
            <person name="Alioto T."/>
            <person name="Alioto T."/>
            <person name="Gomez Garrido J."/>
        </authorList>
    </citation>
    <scope>NUCLEOTIDE SEQUENCE</scope>
</reference>
<evidence type="ECO:0000313" key="2">
    <source>
        <dbReference type="EMBL" id="CAG6670824.1"/>
    </source>
</evidence>
<organism evidence="2">
    <name type="scientific">Cacopsylla melanoneura</name>
    <dbReference type="NCBI Taxonomy" id="428564"/>
    <lineage>
        <taxon>Eukaryota</taxon>
        <taxon>Metazoa</taxon>
        <taxon>Ecdysozoa</taxon>
        <taxon>Arthropoda</taxon>
        <taxon>Hexapoda</taxon>
        <taxon>Insecta</taxon>
        <taxon>Pterygota</taxon>
        <taxon>Neoptera</taxon>
        <taxon>Paraneoptera</taxon>
        <taxon>Hemiptera</taxon>
        <taxon>Sternorrhyncha</taxon>
        <taxon>Psylloidea</taxon>
        <taxon>Psyllidae</taxon>
        <taxon>Psyllinae</taxon>
        <taxon>Cacopsylla</taxon>
    </lineage>
</organism>
<feature type="signal peptide" evidence="1">
    <location>
        <begin position="1"/>
        <end position="25"/>
    </location>
</feature>
<evidence type="ECO:0000256" key="1">
    <source>
        <dbReference type="SAM" id="SignalP"/>
    </source>
</evidence>
<protein>
    <submittedName>
        <fullName evidence="2">Uncharacterized protein</fullName>
    </submittedName>
</protein>
<sequence length="123" mass="14112">MWLKVRLNTFDQFLSLLSLVRYVAVQRMGTCVYGQKVLHKIRNSLKILPILILSLVNSKSSRNQRDQKHRLALHRNPMISRLPVSTHPQSIFPTSSKTVQTILYAKPQPRPLNLALPTTGWSI</sequence>
<dbReference type="AlphaFoldDB" id="A0A8D8SJ75"/>
<name>A0A8D8SJ75_9HEMI</name>
<dbReference type="EMBL" id="HBUF01224316">
    <property type="protein sequence ID" value="CAG6670824.1"/>
    <property type="molecule type" value="Transcribed_RNA"/>
</dbReference>
<dbReference type="EMBL" id="HBUF01224313">
    <property type="protein sequence ID" value="CAG6670817.1"/>
    <property type="molecule type" value="Transcribed_RNA"/>
</dbReference>
<keyword evidence="1" id="KW-0732">Signal</keyword>
<accession>A0A8D8SJ75</accession>
<feature type="chain" id="PRO_5036261979" evidence="1">
    <location>
        <begin position="26"/>
        <end position="123"/>
    </location>
</feature>
<proteinExistence type="predicted"/>